<reference evidence="9 10" key="1">
    <citation type="submission" date="2017-04" db="EMBL/GenBank/DDBJ databases">
        <title>Draft genome sequence of Marssonina coronaria NL1: causal agent of apple blotch.</title>
        <authorList>
            <person name="Cheng Q."/>
        </authorList>
    </citation>
    <scope>NUCLEOTIDE SEQUENCE [LARGE SCALE GENOMIC DNA]</scope>
    <source>
        <strain evidence="9 10">NL1</strain>
    </source>
</reference>
<feature type="transmembrane region" description="Helical" evidence="8">
    <location>
        <begin position="20"/>
        <end position="38"/>
    </location>
</feature>
<dbReference type="Pfam" id="PF00067">
    <property type="entry name" value="p450"/>
    <property type="match status" value="1"/>
</dbReference>
<evidence type="ECO:0000256" key="6">
    <source>
        <dbReference type="ARBA" id="ARBA00023033"/>
    </source>
</evidence>
<comment type="similarity">
    <text evidence="2 7">Belongs to the cytochrome P450 family.</text>
</comment>
<keyword evidence="8" id="KW-0812">Transmembrane</keyword>
<comment type="caution">
    <text evidence="9">The sequence shown here is derived from an EMBL/GenBank/DDBJ whole genome shotgun (WGS) entry which is preliminary data.</text>
</comment>
<dbReference type="Gene3D" id="1.10.630.10">
    <property type="entry name" value="Cytochrome P450"/>
    <property type="match status" value="1"/>
</dbReference>
<keyword evidence="3 7" id="KW-0479">Metal-binding</keyword>
<evidence type="ECO:0000256" key="8">
    <source>
        <dbReference type="SAM" id="Phobius"/>
    </source>
</evidence>
<dbReference type="GO" id="GO:0005506">
    <property type="term" value="F:iron ion binding"/>
    <property type="evidence" value="ECO:0007669"/>
    <property type="project" value="InterPro"/>
</dbReference>
<dbReference type="InParanoid" id="A0A218Z5E1"/>
<dbReference type="InterPro" id="IPR001128">
    <property type="entry name" value="Cyt_P450"/>
</dbReference>
<dbReference type="GO" id="GO:0004497">
    <property type="term" value="F:monooxygenase activity"/>
    <property type="evidence" value="ECO:0007669"/>
    <property type="project" value="UniProtKB-KW"/>
</dbReference>
<dbReference type="SUPFAM" id="SSF48264">
    <property type="entry name" value="Cytochrome P450"/>
    <property type="match status" value="1"/>
</dbReference>
<keyword evidence="8" id="KW-0472">Membrane</keyword>
<name>A0A218Z5E1_9HELO</name>
<dbReference type="PANTHER" id="PTHR46206">
    <property type="entry name" value="CYTOCHROME P450"/>
    <property type="match status" value="1"/>
</dbReference>
<dbReference type="OrthoDB" id="1844152at2759"/>
<dbReference type="PROSITE" id="PS00086">
    <property type="entry name" value="CYTOCHROME_P450"/>
    <property type="match status" value="1"/>
</dbReference>
<keyword evidence="6 7" id="KW-0503">Monooxygenase</keyword>
<evidence type="ECO:0000256" key="1">
    <source>
        <dbReference type="ARBA" id="ARBA00001971"/>
    </source>
</evidence>
<dbReference type="Proteomes" id="UP000242519">
    <property type="component" value="Unassembled WGS sequence"/>
</dbReference>
<proteinExistence type="inferred from homology"/>
<keyword evidence="8" id="KW-1133">Transmembrane helix</keyword>
<evidence type="ECO:0000256" key="4">
    <source>
        <dbReference type="ARBA" id="ARBA00023002"/>
    </source>
</evidence>
<accession>A0A218Z5E1</accession>
<dbReference type="InterPro" id="IPR036396">
    <property type="entry name" value="Cyt_P450_sf"/>
</dbReference>
<evidence type="ECO:0000313" key="9">
    <source>
        <dbReference type="EMBL" id="OWP02972.1"/>
    </source>
</evidence>
<dbReference type="AlphaFoldDB" id="A0A218Z5E1"/>
<evidence type="ECO:0000313" key="10">
    <source>
        <dbReference type="Proteomes" id="UP000242519"/>
    </source>
</evidence>
<gene>
    <name evidence="9" type="ORF">B2J93_3552</name>
</gene>
<dbReference type="InterPro" id="IPR017972">
    <property type="entry name" value="Cyt_P450_CS"/>
</dbReference>
<evidence type="ECO:0008006" key="11">
    <source>
        <dbReference type="Google" id="ProtNLM"/>
    </source>
</evidence>
<evidence type="ECO:0000256" key="3">
    <source>
        <dbReference type="ARBA" id="ARBA00022723"/>
    </source>
</evidence>
<keyword evidence="10" id="KW-1185">Reference proteome</keyword>
<organism evidence="9 10">
    <name type="scientific">Diplocarpon coronariae</name>
    <dbReference type="NCBI Taxonomy" id="2795749"/>
    <lineage>
        <taxon>Eukaryota</taxon>
        <taxon>Fungi</taxon>
        <taxon>Dikarya</taxon>
        <taxon>Ascomycota</taxon>
        <taxon>Pezizomycotina</taxon>
        <taxon>Leotiomycetes</taxon>
        <taxon>Helotiales</taxon>
        <taxon>Drepanopezizaceae</taxon>
        <taxon>Diplocarpon</taxon>
    </lineage>
</organism>
<keyword evidence="7" id="KW-0349">Heme</keyword>
<dbReference type="GO" id="GO:0016705">
    <property type="term" value="F:oxidoreductase activity, acting on paired donors, with incorporation or reduction of molecular oxygen"/>
    <property type="evidence" value="ECO:0007669"/>
    <property type="project" value="InterPro"/>
</dbReference>
<sequence>MAAYSKLASGGIMDSALTSPMLLSAAILLAVVSIVRYFSDMPKKLDLPVVGAPGGNDQREALLEGAARYPNSPFIVQSRVPMVILPVSVIDEVRNLPENKVSLTEYVKRVMAYKQTDIGGDHPEMIQAIKVDLTRHIASTLNSLQEEVVYGFNKEFGPCKDWTSFKLYGKVTRLVALLSGRVFVGQPLCREEEWIEASIMYTFYAIAARNAVNAYPAFLRSIVAPFIPELKKLKKFRDRGAELLKPILDAQLSKDQKEKSPRDDADDDQGFMISWLLRRTPQNKRTDAALLSSHQMALSLAAIHTTSMATTAAIYDLATYPEYVQPLRDEIEQVTATDGCDIDGDGTVKLKKSSLPKLLKLDSFMKESQRLTPPGLPSGQRVTTSSIPLSTGLTLPKGTCFSFPAYAIHNSSTTEIFNPSHNPAGTKPVSEFDGLRFYKLRAIPGNEHKYQYVTTASDSLNFGHGNHACPGRFFASNEIKVILIELLRNWDIRFKGD</sequence>
<dbReference type="CDD" id="cd11041">
    <property type="entry name" value="CYP503A1-like"/>
    <property type="match status" value="1"/>
</dbReference>
<keyword evidence="4 7" id="KW-0560">Oxidoreductase</keyword>
<evidence type="ECO:0000256" key="5">
    <source>
        <dbReference type="ARBA" id="ARBA00023004"/>
    </source>
</evidence>
<protein>
    <recommendedName>
        <fullName evidence="11">Cytochrome P450</fullName>
    </recommendedName>
</protein>
<dbReference type="STRING" id="503106.A0A218Z5E1"/>
<keyword evidence="5 7" id="KW-0408">Iron</keyword>
<comment type="cofactor">
    <cofactor evidence="1">
        <name>heme</name>
        <dbReference type="ChEBI" id="CHEBI:30413"/>
    </cofactor>
</comment>
<dbReference type="PANTHER" id="PTHR46206:SF6">
    <property type="entry name" value="CYTOCHROME P450 MONOOXYGENASE AN1598-RELATED"/>
    <property type="match status" value="1"/>
</dbReference>
<evidence type="ECO:0000256" key="2">
    <source>
        <dbReference type="ARBA" id="ARBA00010617"/>
    </source>
</evidence>
<dbReference type="EMBL" id="MZNU01000204">
    <property type="protein sequence ID" value="OWP02972.1"/>
    <property type="molecule type" value="Genomic_DNA"/>
</dbReference>
<evidence type="ECO:0000256" key="7">
    <source>
        <dbReference type="RuleBase" id="RU000461"/>
    </source>
</evidence>
<dbReference type="GO" id="GO:0020037">
    <property type="term" value="F:heme binding"/>
    <property type="evidence" value="ECO:0007669"/>
    <property type="project" value="InterPro"/>
</dbReference>